<dbReference type="AlphaFoldDB" id="A0A9P6AKL3"/>
<keyword evidence="3" id="KW-0472">Membrane</keyword>
<dbReference type="InterPro" id="IPR003960">
    <property type="entry name" value="ATPase_AAA_CS"/>
</dbReference>
<dbReference type="EMBL" id="MU129092">
    <property type="protein sequence ID" value="KAF9507015.1"/>
    <property type="molecule type" value="Genomic_DNA"/>
</dbReference>
<dbReference type="Gene3D" id="1.10.8.60">
    <property type="match status" value="1"/>
</dbReference>
<evidence type="ECO:0000256" key="3">
    <source>
        <dbReference type="ARBA" id="ARBA00022787"/>
    </source>
</evidence>
<dbReference type="Proteomes" id="UP000886523">
    <property type="component" value="Unassembled WGS sequence"/>
</dbReference>
<keyword evidence="9" id="KW-1185">Reference proteome</keyword>
<keyword evidence="5" id="KW-0496">Mitochondrion</keyword>
<evidence type="ECO:0000256" key="4">
    <source>
        <dbReference type="ARBA" id="ARBA00022840"/>
    </source>
</evidence>
<dbReference type="GO" id="GO:0005741">
    <property type="term" value="C:mitochondrial outer membrane"/>
    <property type="evidence" value="ECO:0007669"/>
    <property type="project" value="UniProtKB-SubCell"/>
</dbReference>
<dbReference type="PROSITE" id="PS00674">
    <property type="entry name" value="AAA"/>
    <property type="match status" value="1"/>
</dbReference>
<sequence length="359" mass="38914">MCGRPGYVSCTLHANSPDSAAHLAGLTTKFEDVCISQTIINAIHSIVTFPLLYPSAYRGGILKSESMSGILLYGPPGTGKTLLCKAVAKQCNTHMLQITSASVQNKWVGETEKYIKAIFSLARRLGPCIVFIDEVDALFRNRNGSYGSSYQSSMVICSPQEMDGLQSSGTNKENGIIVIGCTNRPYDLDDAVLRRLPRRLLVDLPRFEEREIEHSRTSGIITALLRDEELDGVDISEIARRTKLFSGSDLKHLCVAAALASVQEMHDTISGTKNKSENVGDSSVVSESPDLPPRILCPRHFAAAFGQVSSSCSDDMSSVRLLRKWAGTFASGLNSGAVQGTCISTDLVAICPIHPWDRS</sequence>
<dbReference type="SMART" id="SM00382">
    <property type="entry name" value="AAA"/>
    <property type="match status" value="1"/>
</dbReference>
<organism evidence="8 9">
    <name type="scientific">Hydnum rufescens UP504</name>
    <dbReference type="NCBI Taxonomy" id="1448309"/>
    <lineage>
        <taxon>Eukaryota</taxon>
        <taxon>Fungi</taxon>
        <taxon>Dikarya</taxon>
        <taxon>Basidiomycota</taxon>
        <taxon>Agaricomycotina</taxon>
        <taxon>Agaricomycetes</taxon>
        <taxon>Cantharellales</taxon>
        <taxon>Hydnaceae</taxon>
        <taxon>Hydnum</taxon>
    </lineage>
</organism>
<evidence type="ECO:0000256" key="6">
    <source>
        <dbReference type="RuleBase" id="RU003651"/>
    </source>
</evidence>
<dbReference type="SUPFAM" id="SSF52540">
    <property type="entry name" value="P-loop containing nucleoside triphosphate hydrolases"/>
    <property type="match status" value="1"/>
</dbReference>
<accession>A0A9P6AKL3</accession>
<evidence type="ECO:0000256" key="1">
    <source>
        <dbReference type="ARBA" id="ARBA00004572"/>
    </source>
</evidence>
<dbReference type="PANTHER" id="PTHR45644:SF56">
    <property type="entry name" value="AAA ATPASE, PUTATIVE (AFU_ORTHOLOGUE AFUA_2G12920)-RELATED"/>
    <property type="match status" value="1"/>
</dbReference>
<dbReference type="GO" id="GO:0005524">
    <property type="term" value="F:ATP binding"/>
    <property type="evidence" value="ECO:0007669"/>
    <property type="project" value="UniProtKB-KW"/>
</dbReference>
<gene>
    <name evidence="8" type="ORF">BS47DRAFT_1304506</name>
</gene>
<dbReference type="GO" id="GO:0016887">
    <property type="term" value="F:ATP hydrolysis activity"/>
    <property type="evidence" value="ECO:0007669"/>
    <property type="project" value="InterPro"/>
</dbReference>
<keyword evidence="3" id="KW-1000">Mitochondrion outer membrane</keyword>
<dbReference type="OrthoDB" id="39734at2759"/>
<dbReference type="InterPro" id="IPR051701">
    <property type="entry name" value="Mito_OM_Translocase_MSP1"/>
</dbReference>
<dbReference type="InterPro" id="IPR003959">
    <property type="entry name" value="ATPase_AAA_core"/>
</dbReference>
<protein>
    <recommendedName>
        <fullName evidence="7">AAA+ ATPase domain-containing protein</fullName>
    </recommendedName>
</protein>
<evidence type="ECO:0000259" key="7">
    <source>
        <dbReference type="SMART" id="SM00382"/>
    </source>
</evidence>
<dbReference type="InterPro" id="IPR041569">
    <property type="entry name" value="AAA_lid_3"/>
</dbReference>
<keyword evidence="2 6" id="KW-0547">Nucleotide-binding</keyword>
<dbReference type="InterPro" id="IPR027417">
    <property type="entry name" value="P-loop_NTPase"/>
</dbReference>
<comment type="caution">
    <text evidence="8">The sequence shown here is derived from an EMBL/GenBank/DDBJ whole genome shotgun (WGS) entry which is preliminary data.</text>
</comment>
<evidence type="ECO:0000256" key="2">
    <source>
        <dbReference type="ARBA" id="ARBA00022741"/>
    </source>
</evidence>
<comment type="similarity">
    <text evidence="6">Belongs to the AAA ATPase family.</text>
</comment>
<evidence type="ECO:0000313" key="8">
    <source>
        <dbReference type="EMBL" id="KAF9507015.1"/>
    </source>
</evidence>
<feature type="domain" description="AAA+ ATPase" evidence="7">
    <location>
        <begin position="66"/>
        <end position="206"/>
    </location>
</feature>
<proteinExistence type="inferred from homology"/>
<name>A0A9P6AKL3_9AGAM</name>
<comment type="subcellular location">
    <subcellularLocation>
        <location evidence="1">Mitochondrion outer membrane</location>
        <topology evidence="1">Single-pass membrane protein</topology>
    </subcellularLocation>
</comment>
<dbReference type="Pfam" id="PF17862">
    <property type="entry name" value="AAA_lid_3"/>
    <property type="match status" value="1"/>
</dbReference>
<keyword evidence="4 6" id="KW-0067">ATP-binding</keyword>
<reference evidence="8" key="1">
    <citation type="journal article" date="2020" name="Nat. Commun.">
        <title>Large-scale genome sequencing of mycorrhizal fungi provides insights into the early evolution of symbiotic traits.</title>
        <authorList>
            <person name="Miyauchi S."/>
            <person name="Kiss E."/>
            <person name="Kuo A."/>
            <person name="Drula E."/>
            <person name="Kohler A."/>
            <person name="Sanchez-Garcia M."/>
            <person name="Morin E."/>
            <person name="Andreopoulos B."/>
            <person name="Barry K.W."/>
            <person name="Bonito G."/>
            <person name="Buee M."/>
            <person name="Carver A."/>
            <person name="Chen C."/>
            <person name="Cichocki N."/>
            <person name="Clum A."/>
            <person name="Culley D."/>
            <person name="Crous P.W."/>
            <person name="Fauchery L."/>
            <person name="Girlanda M."/>
            <person name="Hayes R.D."/>
            <person name="Keri Z."/>
            <person name="LaButti K."/>
            <person name="Lipzen A."/>
            <person name="Lombard V."/>
            <person name="Magnuson J."/>
            <person name="Maillard F."/>
            <person name="Murat C."/>
            <person name="Nolan M."/>
            <person name="Ohm R.A."/>
            <person name="Pangilinan J."/>
            <person name="Pereira M.F."/>
            <person name="Perotto S."/>
            <person name="Peter M."/>
            <person name="Pfister S."/>
            <person name="Riley R."/>
            <person name="Sitrit Y."/>
            <person name="Stielow J.B."/>
            <person name="Szollosi G."/>
            <person name="Zifcakova L."/>
            <person name="Stursova M."/>
            <person name="Spatafora J.W."/>
            <person name="Tedersoo L."/>
            <person name="Vaario L.M."/>
            <person name="Yamada A."/>
            <person name="Yan M."/>
            <person name="Wang P."/>
            <person name="Xu J."/>
            <person name="Bruns T."/>
            <person name="Baldrian P."/>
            <person name="Vilgalys R."/>
            <person name="Dunand C."/>
            <person name="Henrissat B."/>
            <person name="Grigoriev I.V."/>
            <person name="Hibbett D."/>
            <person name="Nagy L.G."/>
            <person name="Martin F.M."/>
        </authorList>
    </citation>
    <scope>NUCLEOTIDE SEQUENCE</scope>
    <source>
        <strain evidence="8">UP504</strain>
    </source>
</reference>
<dbReference type="PANTHER" id="PTHR45644">
    <property type="entry name" value="AAA ATPASE, PUTATIVE (AFU_ORTHOLOGUE AFUA_2G12920)-RELATED-RELATED"/>
    <property type="match status" value="1"/>
</dbReference>
<evidence type="ECO:0000313" key="9">
    <source>
        <dbReference type="Proteomes" id="UP000886523"/>
    </source>
</evidence>
<evidence type="ECO:0000256" key="5">
    <source>
        <dbReference type="ARBA" id="ARBA00023128"/>
    </source>
</evidence>
<dbReference type="InterPro" id="IPR003593">
    <property type="entry name" value="AAA+_ATPase"/>
</dbReference>
<dbReference type="Gene3D" id="3.40.50.300">
    <property type="entry name" value="P-loop containing nucleotide triphosphate hydrolases"/>
    <property type="match status" value="1"/>
</dbReference>
<dbReference type="Pfam" id="PF00004">
    <property type="entry name" value="AAA"/>
    <property type="match status" value="1"/>
</dbReference>